<name>A0A222VP92_9PSEU</name>
<dbReference type="AlphaFoldDB" id="A0A222VP92"/>
<dbReference type="Pfam" id="PF00155">
    <property type="entry name" value="Aminotran_1_2"/>
    <property type="match status" value="1"/>
</dbReference>
<dbReference type="InterPro" id="IPR015421">
    <property type="entry name" value="PyrdxlP-dep_Trfase_major"/>
</dbReference>
<evidence type="ECO:0000256" key="1">
    <source>
        <dbReference type="ARBA" id="ARBA00001933"/>
    </source>
</evidence>
<dbReference type="Proteomes" id="UP000199494">
    <property type="component" value="Unassembled WGS sequence"/>
</dbReference>
<keyword evidence="3 7" id="KW-0032">Aminotransferase</keyword>
<protein>
    <submittedName>
        <fullName evidence="7">Aspartate/methionine/tyrosine aminotransferase</fullName>
    </submittedName>
</protein>
<dbReference type="CDD" id="cd00609">
    <property type="entry name" value="AAT_like"/>
    <property type="match status" value="1"/>
</dbReference>
<dbReference type="InterPro" id="IPR050596">
    <property type="entry name" value="AspAT/PAT-like"/>
</dbReference>
<dbReference type="InterPro" id="IPR004839">
    <property type="entry name" value="Aminotransferase_I/II_large"/>
</dbReference>
<dbReference type="NCBIfam" id="NF004854">
    <property type="entry name" value="PRK06207.1"/>
    <property type="match status" value="1"/>
</dbReference>
<keyword evidence="4 7" id="KW-0808">Transferase</keyword>
<evidence type="ECO:0000259" key="6">
    <source>
        <dbReference type="Pfam" id="PF00155"/>
    </source>
</evidence>
<dbReference type="SUPFAM" id="SSF53383">
    <property type="entry name" value="PLP-dependent transferases"/>
    <property type="match status" value="1"/>
</dbReference>
<dbReference type="PANTHER" id="PTHR46383:SF1">
    <property type="entry name" value="ASPARTATE AMINOTRANSFERASE"/>
    <property type="match status" value="1"/>
</dbReference>
<keyword evidence="5" id="KW-0663">Pyridoxal phosphate</keyword>
<dbReference type="STRING" id="530584.SAMN05421630_101953"/>
<accession>A0A222VP92</accession>
<dbReference type="GO" id="GO:0006520">
    <property type="term" value="P:amino acid metabolic process"/>
    <property type="evidence" value="ECO:0007669"/>
    <property type="project" value="InterPro"/>
</dbReference>
<dbReference type="GO" id="GO:0030170">
    <property type="term" value="F:pyridoxal phosphate binding"/>
    <property type="evidence" value="ECO:0007669"/>
    <property type="project" value="InterPro"/>
</dbReference>
<evidence type="ECO:0000256" key="2">
    <source>
        <dbReference type="ARBA" id="ARBA00007441"/>
    </source>
</evidence>
<dbReference type="PANTHER" id="PTHR46383">
    <property type="entry name" value="ASPARTATE AMINOTRANSFERASE"/>
    <property type="match status" value="1"/>
</dbReference>
<evidence type="ECO:0000256" key="5">
    <source>
        <dbReference type="ARBA" id="ARBA00022898"/>
    </source>
</evidence>
<evidence type="ECO:0000256" key="3">
    <source>
        <dbReference type="ARBA" id="ARBA00022576"/>
    </source>
</evidence>
<evidence type="ECO:0000313" key="7">
    <source>
        <dbReference type="EMBL" id="SDC24339.1"/>
    </source>
</evidence>
<evidence type="ECO:0000313" key="8">
    <source>
        <dbReference type="Proteomes" id="UP000199494"/>
    </source>
</evidence>
<comment type="similarity">
    <text evidence="2">Belongs to the class-I pyridoxal-phosphate-dependent aminotransferase family.</text>
</comment>
<proteinExistence type="inferred from homology"/>
<dbReference type="Gene3D" id="3.40.640.10">
    <property type="entry name" value="Type I PLP-dependent aspartate aminotransferase-like (Major domain)"/>
    <property type="match status" value="1"/>
</dbReference>
<dbReference type="InterPro" id="IPR015422">
    <property type="entry name" value="PyrdxlP-dep_Trfase_small"/>
</dbReference>
<feature type="domain" description="Aminotransferase class I/classII large" evidence="6">
    <location>
        <begin position="45"/>
        <end position="380"/>
    </location>
</feature>
<organism evidence="7 8">
    <name type="scientific">Prauserella marina</name>
    <dbReference type="NCBI Taxonomy" id="530584"/>
    <lineage>
        <taxon>Bacteria</taxon>
        <taxon>Bacillati</taxon>
        <taxon>Actinomycetota</taxon>
        <taxon>Actinomycetes</taxon>
        <taxon>Pseudonocardiales</taxon>
        <taxon>Pseudonocardiaceae</taxon>
        <taxon>Prauserella</taxon>
    </lineage>
</organism>
<dbReference type="Gene3D" id="3.90.1150.10">
    <property type="entry name" value="Aspartate Aminotransferase, domain 1"/>
    <property type="match status" value="1"/>
</dbReference>
<dbReference type="OrthoDB" id="9763453at2"/>
<reference evidence="7 8" key="1">
    <citation type="submission" date="2016-10" db="EMBL/GenBank/DDBJ databases">
        <authorList>
            <person name="de Groot N.N."/>
        </authorList>
    </citation>
    <scope>NUCLEOTIDE SEQUENCE [LARGE SCALE GENOMIC DNA]</scope>
    <source>
        <strain evidence="7 8">CGMCC 4.5506</strain>
    </source>
</reference>
<dbReference type="KEGG" id="pmad:BAY61_12855"/>
<dbReference type="InterPro" id="IPR015424">
    <property type="entry name" value="PyrdxlP-dep_Trfase"/>
</dbReference>
<evidence type="ECO:0000256" key="4">
    <source>
        <dbReference type="ARBA" id="ARBA00022679"/>
    </source>
</evidence>
<gene>
    <name evidence="7" type="ORF">SAMN05421630_101953</name>
</gene>
<dbReference type="EMBL" id="FMZE01000001">
    <property type="protein sequence ID" value="SDC24339.1"/>
    <property type="molecule type" value="Genomic_DNA"/>
</dbReference>
<sequence>MAVASWPAPYRFQRMSADHAPGQERSEVPEGLRHVDFSHGDVSAFPPPPEVVDAVTAALRDGGRYAYSPYRGHLFARELIAPRLSAFLGEPVDPGSEIIVTPGTQGGLFLALSSLVERGDKVAVVAPDYFANRKIVEYLEATPVPVELGYRTAAGEPALLDLEGLRAAFQSGARLLVFSNPNNPTGAVYTPGDIEAIAGLAAEFDAFVVVDQLYSRQIFDGRAFTHLRAHTRERCLTLLGPSKTESVSGCRVGVAVAPGPVVERMEQLQGIVSLRAAGYTQAALEPWFAETEGWLDQRIAAHALIRDELHEVFTGSGDVAARLTEGGSYLFLDVPAAKGRIDEFVARLRTEAAVTVTRGPEFGDFPASVRLNFSQDHQAAVDAARRIAAVAARL</sequence>
<dbReference type="GO" id="GO:0008483">
    <property type="term" value="F:transaminase activity"/>
    <property type="evidence" value="ECO:0007669"/>
    <property type="project" value="UniProtKB-KW"/>
</dbReference>
<keyword evidence="8" id="KW-1185">Reference proteome</keyword>
<comment type="cofactor">
    <cofactor evidence="1">
        <name>pyridoxal 5'-phosphate</name>
        <dbReference type="ChEBI" id="CHEBI:597326"/>
    </cofactor>
</comment>